<gene>
    <name evidence="1" type="ORF">Tco_0823961</name>
</gene>
<accession>A0ABQ5AM29</accession>
<comment type="caution">
    <text evidence="1">The sequence shown here is derived from an EMBL/GenBank/DDBJ whole genome shotgun (WGS) entry which is preliminary data.</text>
</comment>
<dbReference type="EMBL" id="BQNB010012375">
    <property type="protein sequence ID" value="GJT02792.1"/>
    <property type="molecule type" value="Genomic_DNA"/>
</dbReference>
<proteinExistence type="predicted"/>
<protein>
    <submittedName>
        <fullName evidence="1">Uncharacterized protein</fullName>
    </submittedName>
</protein>
<name>A0ABQ5AM29_9ASTR</name>
<keyword evidence="2" id="KW-1185">Reference proteome</keyword>
<reference evidence="1" key="1">
    <citation type="journal article" date="2022" name="Int. J. Mol. Sci.">
        <title>Draft Genome of Tanacetum Coccineum: Genomic Comparison of Closely Related Tanacetum-Family Plants.</title>
        <authorList>
            <person name="Yamashiro T."/>
            <person name="Shiraishi A."/>
            <person name="Nakayama K."/>
            <person name="Satake H."/>
        </authorList>
    </citation>
    <scope>NUCLEOTIDE SEQUENCE</scope>
</reference>
<reference evidence="1" key="2">
    <citation type="submission" date="2022-01" db="EMBL/GenBank/DDBJ databases">
        <authorList>
            <person name="Yamashiro T."/>
            <person name="Shiraishi A."/>
            <person name="Satake H."/>
            <person name="Nakayama K."/>
        </authorList>
    </citation>
    <scope>NUCLEOTIDE SEQUENCE</scope>
</reference>
<evidence type="ECO:0000313" key="1">
    <source>
        <dbReference type="EMBL" id="GJT02792.1"/>
    </source>
</evidence>
<evidence type="ECO:0000313" key="2">
    <source>
        <dbReference type="Proteomes" id="UP001151760"/>
    </source>
</evidence>
<organism evidence="1 2">
    <name type="scientific">Tanacetum coccineum</name>
    <dbReference type="NCBI Taxonomy" id="301880"/>
    <lineage>
        <taxon>Eukaryota</taxon>
        <taxon>Viridiplantae</taxon>
        <taxon>Streptophyta</taxon>
        <taxon>Embryophyta</taxon>
        <taxon>Tracheophyta</taxon>
        <taxon>Spermatophyta</taxon>
        <taxon>Magnoliopsida</taxon>
        <taxon>eudicotyledons</taxon>
        <taxon>Gunneridae</taxon>
        <taxon>Pentapetalae</taxon>
        <taxon>asterids</taxon>
        <taxon>campanulids</taxon>
        <taxon>Asterales</taxon>
        <taxon>Asteraceae</taxon>
        <taxon>Asteroideae</taxon>
        <taxon>Anthemideae</taxon>
        <taxon>Anthemidinae</taxon>
        <taxon>Tanacetum</taxon>
    </lineage>
</organism>
<sequence length="134" mass="14237">MMAGGQNLRMKICFNSSQFFACSGDILSNHLLATPSRVRGNMCKRAESFALNKLATSSTFPICSIAFSFELPDKVIEAVTGCAPSSLVIPKDFGSLVACCASLCNSATTGVEADGWLGFESMAELDSFFLLSGR</sequence>
<dbReference type="Proteomes" id="UP001151760">
    <property type="component" value="Unassembled WGS sequence"/>
</dbReference>